<sequence length="86" mass="9810">MTNQEEQEAVRKAREVQVREAWQMLADLPEFQTVFELDLQVHFNLHRQSFQSGDDFNVCAAAQRDGQKQVISHIARRVAAGKVGEA</sequence>
<reference evidence="2" key="1">
    <citation type="submission" date="2017-02" db="EMBL/GenBank/DDBJ databases">
        <authorList>
            <person name="Varghese N."/>
            <person name="Submissions S."/>
        </authorList>
    </citation>
    <scope>NUCLEOTIDE SEQUENCE [LARGE SCALE GENOMIC DNA]</scope>
    <source>
        <strain evidence="2">ATCC 700200</strain>
    </source>
</reference>
<accession>A0A1T4XZE7</accession>
<dbReference type="Proteomes" id="UP000190774">
    <property type="component" value="Unassembled WGS sequence"/>
</dbReference>
<keyword evidence="2" id="KW-1185">Reference proteome</keyword>
<proteinExistence type="predicted"/>
<evidence type="ECO:0000313" key="2">
    <source>
        <dbReference type="Proteomes" id="UP000190774"/>
    </source>
</evidence>
<evidence type="ECO:0000313" key="1">
    <source>
        <dbReference type="EMBL" id="SKA94919.1"/>
    </source>
</evidence>
<dbReference type="AlphaFoldDB" id="A0A1T4XZE7"/>
<protein>
    <submittedName>
        <fullName evidence="1">Uncharacterized protein</fullName>
    </submittedName>
</protein>
<gene>
    <name evidence="1" type="ORF">SAMN02745166_02242</name>
</gene>
<organism evidence="1 2">
    <name type="scientific">Prosthecobacter debontii</name>
    <dbReference type="NCBI Taxonomy" id="48467"/>
    <lineage>
        <taxon>Bacteria</taxon>
        <taxon>Pseudomonadati</taxon>
        <taxon>Verrucomicrobiota</taxon>
        <taxon>Verrucomicrobiia</taxon>
        <taxon>Verrucomicrobiales</taxon>
        <taxon>Verrucomicrobiaceae</taxon>
        <taxon>Prosthecobacter</taxon>
    </lineage>
</organism>
<dbReference type="EMBL" id="FUYE01000006">
    <property type="protein sequence ID" value="SKA94919.1"/>
    <property type="molecule type" value="Genomic_DNA"/>
</dbReference>
<dbReference type="RefSeq" id="WP_078813446.1">
    <property type="nucleotide sequence ID" value="NZ_FUYE01000006.1"/>
</dbReference>
<name>A0A1T4XZE7_9BACT</name>